<dbReference type="EMBL" id="JAURTK010000048">
    <property type="protein sequence ID" value="MDP9651994.1"/>
    <property type="molecule type" value="Genomic_DNA"/>
</dbReference>
<proteinExistence type="predicted"/>
<dbReference type="AlphaFoldDB" id="A0AB73IPW5"/>
<dbReference type="RefSeq" id="WP_392396482.1">
    <property type="nucleotide sequence ID" value="NZ_JAURTK010000048.1"/>
</dbReference>
<reference evidence="1" key="1">
    <citation type="submission" date="2023-07" db="EMBL/GenBank/DDBJ databases">
        <title>Sorghum-associated microbial communities from plants grown in Nebraska, USA.</title>
        <authorList>
            <person name="Schachtman D."/>
        </authorList>
    </citation>
    <scope>NUCLEOTIDE SEQUENCE</scope>
    <source>
        <strain evidence="1">DS1061</strain>
    </source>
</reference>
<comment type="caution">
    <text evidence="1">The sequence shown here is derived from an EMBL/GenBank/DDBJ whole genome shotgun (WGS) entry which is preliminary data.</text>
</comment>
<name>A0AB73IPW5_9BURK</name>
<protein>
    <submittedName>
        <fullName evidence="1">Uncharacterized protein</fullName>
    </submittedName>
</protein>
<sequence>MSESEKEMLALLADLVRATKEMHALVSEMSARLDRNAQVQVHVNGKVPTPPIPNSPSFGMDLAKCGKCGLKMEGVMGYVCPNGGSCPTGLGGSVSMAA</sequence>
<dbReference type="Proteomes" id="UP001229486">
    <property type="component" value="Unassembled WGS sequence"/>
</dbReference>
<organism evidence="1 2">
    <name type="scientific">Paraburkholderia caledonica</name>
    <dbReference type="NCBI Taxonomy" id="134536"/>
    <lineage>
        <taxon>Bacteria</taxon>
        <taxon>Pseudomonadati</taxon>
        <taxon>Pseudomonadota</taxon>
        <taxon>Betaproteobacteria</taxon>
        <taxon>Burkholderiales</taxon>
        <taxon>Burkholderiaceae</taxon>
        <taxon>Paraburkholderia</taxon>
    </lineage>
</organism>
<evidence type="ECO:0000313" key="1">
    <source>
        <dbReference type="EMBL" id="MDP9651994.1"/>
    </source>
</evidence>
<evidence type="ECO:0000313" key="2">
    <source>
        <dbReference type="Proteomes" id="UP001229486"/>
    </source>
</evidence>
<accession>A0AB73IPW5</accession>
<gene>
    <name evidence="1" type="ORF">J2793_007469</name>
</gene>